<dbReference type="RefSeq" id="WP_099624108.1">
    <property type="nucleotide sequence ID" value="NZ_CP024201.1"/>
</dbReference>
<evidence type="ECO:0000313" key="3">
    <source>
        <dbReference type="Proteomes" id="UP000228945"/>
    </source>
</evidence>
<gene>
    <name evidence="2" type="ORF">CSW64_04150</name>
</gene>
<evidence type="ECO:0000259" key="1">
    <source>
        <dbReference type="Pfam" id="PF01979"/>
    </source>
</evidence>
<dbReference type="InterPro" id="IPR011059">
    <property type="entry name" value="Metal-dep_hydrolase_composite"/>
</dbReference>
<dbReference type="SUPFAM" id="SSF51556">
    <property type="entry name" value="Metallo-dependent hydrolases"/>
    <property type="match status" value="1"/>
</dbReference>
<name>A0A2D2B3R5_9CAUL</name>
<dbReference type="InterPro" id="IPR032466">
    <property type="entry name" value="Metal_Hydrolase"/>
</dbReference>
<dbReference type="PANTHER" id="PTHR43135:SF3">
    <property type="entry name" value="ALPHA-D-RIBOSE 1-METHYLPHOSPHONATE 5-TRIPHOSPHATE DIPHOSPHATASE"/>
    <property type="match status" value="1"/>
</dbReference>
<dbReference type="Proteomes" id="UP000228945">
    <property type="component" value="Chromosome"/>
</dbReference>
<evidence type="ECO:0000313" key="2">
    <source>
        <dbReference type="EMBL" id="ATQ44871.1"/>
    </source>
</evidence>
<dbReference type="PANTHER" id="PTHR43135">
    <property type="entry name" value="ALPHA-D-RIBOSE 1-METHYLPHOSPHONATE 5-TRIPHOSPHATE DIPHOSPHATASE"/>
    <property type="match status" value="1"/>
</dbReference>
<organism evidence="2 3">
    <name type="scientific">Caulobacter mirabilis</name>
    <dbReference type="NCBI Taxonomy" id="69666"/>
    <lineage>
        <taxon>Bacteria</taxon>
        <taxon>Pseudomonadati</taxon>
        <taxon>Pseudomonadota</taxon>
        <taxon>Alphaproteobacteria</taxon>
        <taxon>Caulobacterales</taxon>
        <taxon>Caulobacteraceae</taxon>
        <taxon>Caulobacter</taxon>
    </lineage>
</organism>
<dbReference type="InterPro" id="IPR051781">
    <property type="entry name" value="Metallo-dep_Hydrolase"/>
</dbReference>
<dbReference type="OrthoDB" id="8098664at2"/>
<dbReference type="InterPro" id="IPR006680">
    <property type="entry name" value="Amidohydro-rel"/>
</dbReference>
<dbReference type="KEGG" id="cmb:CSW64_04150"/>
<feature type="domain" description="Amidohydrolase-related" evidence="1">
    <location>
        <begin position="65"/>
        <end position="415"/>
    </location>
</feature>
<dbReference type="EMBL" id="CP024201">
    <property type="protein sequence ID" value="ATQ44871.1"/>
    <property type="molecule type" value="Genomic_DNA"/>
</dbReference>
<dbReference type="AlphaFoldDB" id="A0A2D2B3R5"/>
<reference evidence="2 3" key="1">
    <citation type="submission" date="2017-10" db="EMBL/GenBank/DDBJ databases">
        <title>Genome sequence of Caulobacter mirabilis FWC38.</title>
        <authorList>
            <person name="Fiebig A."/>
            <person name="Crosson S."/>
        </authorList>
    </citation>
    <scope>NUCLEOTIDE SEQUENCE [LARGE SCALE GENOMIC DNA]</scope>
    <source>
        <strain evidence="2 3">FWC 38</strain>
    </source>
</reference>
<dbReference type="InterPro" id="IPR057744">
    <property type="entry name" value="OTAase-like"/>
</dbReference>
<proteinExistence type="predicted"/>
<dbReference type="SUPFAM" id="SSF51338">
    <property type="entry name" value="Composite domain of metallo-dependent hydrolases"/>
    <property type="match status" value="1"/>
</dbReference>
<dbReference type="GO" id="GO:0016810">
    <property type="term" value="F:hydrolase activity, acting on carbon-nitrogen (but not peptide) bonds"/>
    <property type="evidence" value="ECO:0007669"/>
    <property type="project" value="InterPro"/>
</dbReference>
<dbReference type="Gene3D" id="2.30.40.10">
    <property type="entry name" value="Urease, subunit C, domain 1"/>
    <property type="match status" value="1"/>
</dbReference>
<keyword evidence="3" id="KW-1185">Reference proteome</keyword>
<sequence>MAQQGQGAAAPQLTYVQAGRLLADPAGGKVETNKTLVLQDGKVLRIEDGFTSAPGAKVVDLQDSFVLPGLIDSHVHLTGESNPNQRLERFTKTKSDLALDGASNALKTLRAGFTTVADLGAPNESIFALREAIRTGRAPGPRIIASGSAVSVHGGHGDPANGVPEELIHVYRPESVCSGADDCRRAVREQVRSGADIIKITATGGVLSQTAAGLAQQFSEDELKAIVQAAHSMGRKVTAHAHGGDGINAFLKAGGDSIEHGTYLDAESLKLFKANGAWLVPTLMAGDFVAREAARPNTYFTPAQRDKALQAGPRMLDMARRAHEGGVRIAFGTDSGVSAHGDNAGEFALLVKAGLTPLEAIRTATVGAAEHFGLSNEIGSLAPGKQADLIAVKNDPLADVTELTRVRFVMKGGKVFKE</sequence>
<dbReference type="CDD" id="cd01299">
    <property type="entry name" value="Met_dep_hydrolase_A"/>
    <property type="match status" value="1"/>
</dbReference>
<accession>A0A2D2B3R5</accession>
<dbReference type="Gene3D" id="3.20.20.140">
    <property type="entry name" value="Metal-dependent hydrolases"/>
    <property type="match status" value="1"/>
</dbReference>
<protein>
    <submittedName>
        <fullName evidence="2">Xaa-Pro dipeptidase</fullName>
    </submittedName>
</protein>
<dbReference type="Pfam" id="PF01979">
    <property type="entry name" value="Amidohydro_1"/>
    <property type="match status" value="1"/>
</dbReference>